<keyword evidence="3" id="KW-1185">Reference proteome</keyword>
<evidence type="ECO:0000313" key="2">
    <source>
        <dbReference type="EMBL" id="KAK4505085.1"/>
    </source>
</evidence>
<evidence type="ECO:0000313" key="3">
    <source>
        <dbReference type="Proteomes" id="UP001305779"/>
    </source>
</evidence>
<comment type="caution">
    <text evidence="2">The sequence shown here is derived from an EMBL/GenBank/DDBJ whole genome shotgun (WGS) entry which is preliminary data.</text>
</comment>
<dbReference type="EMBL" id="JAXOVC010000002">
    <property type="protein sequence ID" value="KAK4505085.1"/>
    <property type="molecule type" value="Genomic_DNA"/>
</dbReference>
<feature type="compositionally biased region" description="Low complexity" evidence="1">
    <location>
        <begin position="38"/>
        <end position="47"/>
    </location>
</feature>
<dbReference type="Proteomes" id="UP001305779">
    <property type="component" value="Unassembled WGS sequence"/>
</dbReference>
<evidence type="ECO:0000256" key="1">
    <source>
        <dbReference type="SAM" id="MobiDB-lite"/>
    </source>
</evidence>
<accession>A0ABR0EUF4</accession>
<feature type="compositionally biased region" description="Polar residues" evidence="1">
    <location>
        <begin position="1"/>
        <end position="12"/>
    </location>
</feature>
<reference evidence="2 3" key="1">
    <citation type="journal article" date="2023" name="G3 (Bethesda)">
        <title>A chromosome-level genome assembly of Zasmidium syzygii isolated from banana leaves.</title>
        <authorList>
            <person name="van Westerhoven A.C."/>
            <person name="Mehrabi R."/>
            <person name="Talebi R."/>
            <person name="Steentjes M.B.F."/>
            <person name="Corcolon B."/>
            <person name="Chong P.A."/>
            <person name="Kema G.H.J."/>
            <person name="Seidl M.F."/>
        </authorList>
    </citation>
    <scope>NUCLEOTIDE SEQUENCE [LARGE SCALE GENOMIC DNA]</scope>
    <source>
        <strain evidence="2 3">P124</strain>
    </source>
</reference>
<sequence length="267" mass="29089">MSNSANQQTNLNDQDDHAAEEQFGTLSPLRSRRRRSSELSSPLEGLSDAAQIADAKAYWRKKYNQWAAEGAKGEDEPDLGKLKIEAKTRTFDHSQGETDPFDRYTHGRSPIPHGKPPITKTTFLELTPKRRATTDAETATEDEILDSYFDSNTVPHDTILHHARTNLALATVFYSKLNEHAAEETLLDLRSALSALCPSRHDVDTAMAGAWGQAGGGLEGRLRMRSLVLVAGALGALELVGGEGVGEGEVRGVLGRLMGEVERGGRK</sequence>
<proteinExistence type="predicted"/>
<name>A0ABR0EUF4_ZASCE</name>
<gene>
    <name evidence="2" type="ORF">PRZ48_003048</name>
</gene>
<feature type="region of interest" description="Disordered" evidence="1">
    <location>
        <begin position="90"/>
        <end position="120"/>
    </location>
</feature>
<feature type="compositionally biased region" description="Basic and acidic residues" evidence="1">
    <location>
        <begin position="90"/>
        <end position="105"/>
    </location>
</feature>
<organism evidence="2 3">
    <name type="scientific">Zasmidium cellare</name>
    <name type="common">Wine cellar mold</name>
    <name type="synonym">Racodium cellare</name>
    <dbReference type="NCBI Taxonomy" id="395010"/>
    <lineage>
        <taxon>Eukaryota</taxon>
        <taxon>Fungi</taxon>
        <taxon>Dikarya</taxon>
        <taxon>Ascomycota</taxon>
        <taxon>Pezizomycotina</taxon>
        <taxon>Dothideomycetes</taxon>
        <taxon>Dothideomycetidae</taxon>
        <taxon>Mycosphaerellales</taxon>
        <taxon>Mycosphaerellaceae</taxon>
        <taxon>Zasmidium</taxon>
    </lineage>
</organism>
<protein>
    <submittedName>
        <fullName evidence="2">Uncharacterized protein</fullName>
    </submittedName>
</protein>
<feature type="region of interest" description="Disordered" evidence="1">
    <location>
        <begin position="1"/>
        <end position="47"/>
    </location>
</feature>